<organism evidence="8 9">
    <name type="scientific">Aerophobetes bacterium</name>
    <dbReference type="NCBI Taxonomy" id="2030807"/>
    <lineage>
        <taxon>Bacteria</taxon>
        <taxon>Candidatus Aerophobota</taxon>
    </lineage>
</organism>
<accession>A0A497E5F7</accession>
<dbReference type="InterPro" id="IPR003494">
    <property type="entry name" value="SHS2_FtsA"/>
</dbReference>
<dbReference type="CDD" id="cd24048">
    <property type="entry name" value="ASKHA_NBD_FtsA"/>
    <property type="match status" value="1"/>
</dbReference>
<dbReference type="NCBIfam" id="TIGR01174">
    <property type="entry name" value="ftsA"/>
    <property type="match status" value="1"/>
</dbReference>
<comment type="function">
    <text evidence="5 6">Cell division protein that is involved in the assembly of the Z ring. May serve as a membrane anchor for the Z ring.</text>
</comment>
<comment type="caution">
    <text evidence="8">The sequence shown here is derived from an EMBL/GenBank/DDBJ whole genome shotgun (WGS) entry which is preliminary data.</text>
</comment>
<evidence type="ECO:0000256" key="2">
    <source>
        <dbReference type="ARBA" id="ARBA00022618"/>
    </source>
</evidence>
<comment type="similarity">
    <text evidence="5 6">Belongs to the FtsA/MreB family.</text>
</comment>
<dbReference type="GO" id="GO:0043093">
    <property type="term" value="P:FtsZ-dependent cytokinesis"/>
    <property type="evidence" value="ECO:0007669"/>
    <property type="project" value="UniProtKB-UniRule"/>
</dbReference>
<feature type="domain" description="SHS2" evidence="7">
    <location>
        <begin position="6"/>
        <end position="194"/>
    </location>
</feature>
<dbReference type="Gene3D" id="3.30.420.40">
    <property type="match status" value="2"/>
</dbReference>
<dbReference type="PANTHER" id="PTHR32432:SF4">
    <property type="entry name" value="CELL DIVISION PROTEIN FTSA"/>
    <property type="match status" value="1"/>
</dbReference>
<dbReference type="Pfam" id="PF02491">
    <property type="entry name" value="SHS2_FTSA"/>
    <property type="match status" value="1"/>
</dbReference>
<keyword evidence="1 5" id="KW-1003">Cell membrane</keyword>
<keyword evidence="2 5" id="KW-0132">Cell division</keyword>
<evidence type="ECO:0000256" key="3">
    <source>
        <dbReference type="ARBA" id="ARBA00023136"/>
    </source>
</evidence>
<keyword evidence="4 5" id="KW-0131">Cell cycle</keyword>
<dbReference type="Proteomes" id="UP000279422">
    <property type="component" value="Unassembled WGS sequence"/>
</dbReference>
<dbReference type="InterPro" id="IPR050696">
    <property type="entry name" value="FtsA/MreB"/>
</dbReference>
<dbReference type="EMBL" id="QMPZ01000106">
    <property type="protein sequence ID" value="RLE08291.1"/>
    <property type="molecule type" value="Genomic_DNA"/>
</dbReference>
<evidence type="ECO:0000313" key="9">
    <source>
        <dbReference type="Proteomes" id="UP000279422"/>
    </source>
</evidence>
<dbReference type="SMART" id="SM00842">
    <property type="entry name" value="FtsA"/>
    <property type="match status" value="1"/>
</dbReference>
<keyword evidence="3 5" id="KW-0472">Membrane</keyword>
<name>A0A497E5F7_UNCAE</name>
<evidence type="ECO:0000256" key="6">
    <source>
        <dbReference type="PIRNR" id="PIRNR003101"/>
    </source>
</evidence>
<dbReference type="Gene3D" id="3.30.1490.110">
    <property type="match status" value="1"/>
</dbReference>
<proteinExistence type="inferred from homology"/>
<dbReference type="InterPro" id="IPR020823">
    <property type="entry name" value="Cell_div_FtsA"/>
</dbReference>
<comment type="subunit">
    <text evidence="5">Self-interacts. Interacts with FtsZ.</text>
</comment>
<gene>
    <name evidence="5 8" type="primary">ftsA</name>
    <name evidence="8" type="ORF">DRJ00_06570</name>
</gene>
<evidence type="ECO:0000256" key="4">
    <source>
        <dbReference type="ARBA" id="ARBA00023306"/>
    </source>
</evidence>
<dbReference type="PANTHER" id="PTHR32432">
    <property type="entry name" value="CELL DIVISION PROTEIN FTSA-RELATED"/>
    <property type="match status" value="1"/>
</dbReference>
<dbReference type="Pfam" id="PF14450">
    <property type="entry name" value="FtsA"/>
    <property type="match status" value="1"/>
</dbReference>
<reference evidence="8 9" key="1">
    <citation type="submission" date="2018-06" db="EMBL/GenBank/DDBJ databases">
        <title>Extensive metabolic versatility and redundancy in microbially diverse, dynamic hydrothermal sediments.</title>
        <authorList>
            <person name="Dombrowski N."/>
            <person name="Teske A."/>
            <person name="Baker B.J."/>
        </authorList>
    </citation>
    <scope>NUCLEOTIDE SEQUENCE [LARGE SCALE GENOMIC DNA]</scope>
    <source>
        <strain evidence="8">B47_G16</strain>
    </source>
</reference>
<dbReference type="AlphaFoldDB" id="A0A497E5F7"/>
<evidence type="ECO:0000256" key="1">
    <source>
        <dbReference type="ARBA" id="ARBA00022475"/>
    </source>
</evidence>
<protein>
    <recommendedName>
        <fullName evidence="5 6">Cell division protein FtsA</fullName>
    </recommendedName>
</protein>
<dbReference type="GO" id="GO:0009898">
    <property type="term" value="C:cytoplasmic side of plasma membrane"/>
    <property type="evidence" value="ECO:0007669"/>
    <property type="project" value="UniProtKB-UniRule"/>
</dbReference>
<dbReference type="GO" id="GO:0032153">
    <property type="term" value="C:cell division site"/>
    <property type="evidence" value="ECO:0007669"/>
    <property type="project" value="UniProtKB-UniRule"/>
</dbReference>
<evidence type="ECO:0000259" key="7">
    <source>
        <dbReference type="SMART" id="SM00842"/>
    </source>
</evidence>
<dbReference type="PIRSF" id="PIRSF003101">
    <property type="entry name" value="FtsA"/>
    <property type="match status" value="1"/>
</dbReference>
<evidence type="ECO:0000313" key="8">
    <source>
        <dbReference type="EMBL" id="RLE08291.1"/>
    </source>
</evidence>
<dbReference type="HAMAP" id="MF_02033">
    <property type="entry name" value="FtsA"/>
    <property type="match status" value="1"/>
</dbReference>
<comment type="subcellular location">
    <subcellularLocation>
        <location evidence="5">Cell membrane</location>
        <topology evidence="5">Peripheral membrane protein</topology>
        <orientation evidence="5">Cytoplasmic side</orientation>
    </subcellularLocation>
    <text evidence="5">Localizes to the Z ring in an FtsZ-dependent manner. Targeted to the membrane through a conserved C-terminal amphipathic helix.</text>
</comment>
<evidence type="ECO:0000256" key="5">
    <source>
        <dbReference type="HAMAP-Rule" id="MF_02033"/>
    </source>
</evidence>
<sequence>MKRELLVGLDIGTTKVCVLVARVKKEGGFEVIGVGRVPSQGLSKGMVINIERTSQAVKRAMRKAEFDAALKVRKAWVSIAGNHIQGQDNRGLVKIENEEEVILDKDVERVLEDASRLVLPPGREIIHVLPQEFLVDGQGEIRDPIGMRGRRLEAKVHIVTASSAHRGNIEDSLRRAGYESEGVVLQSLASGMATLFPEEQDLGVVLLDIGGGTTDLAIFLKEGIRFTRVLAVGGNHITNDIAVGLRTTRANAEKIKLRYGAASMGSFEGEEEIEVEGIAGRGSYKIKREELVNIIEMRVEEIFELADREIRKSGYKDLITAGAVLTGGCSLLKGIKEKAEQKLGLPVRIGYSRIGQPPQLRSPIYATAVGLILYGIRERERLTSKDKLGVRIKEWLKDFF</sequence>
<dbReference type="SUPFAM" id="SSF53067">
    <property type="entry name" value="Actin-like ATPase domain"/>
    <property type="match status" value="2"/>
</dbReference>
<dbReference type="InterPro" id="IPR043129">
    <property type="entry name" value="ATPase_NBD"/>
</dbReference>